<reference evidence="2" key="1">
    <citation type="submission" date="2020-07" db="EMBL/GenBank/DDBJ databases">
        <title>Ethylene signaling mediates host invasion by parasitic plants.</title>
        <authorList>
            <person name="Yoshida S."/>
        </authorList>
    </citation>
    <scope>NUCLEOTIDE SEQUENCE</scope>
    <source>
        <strain evidence="2">Okayama</strain>
    </source>
</reference>
<name>A0A830CNV2_9LAMI</name>
<dbReference type="Proteomes" id="UP000653305">
    <property type="component" value="Unassembled WGS sequence"/>
</dbReference>
<feature type="region of interest" description="Disordered" evidence="1">
    <location>
        <begin position="45"/>
        <end position="67"/>
    </location>
</feature>
<dbReference type="EMBL" id="BMAC01000494">
    <property type="protein sequence ID" value="GFP97563.1"/>
    <property type="molecule type" value="Genomic_DNA"/>
</dbReference>
<gene>
    <name evidence="2" type="ORF">PHJA_001900400</name>
</gene>
<evidence type="ECO:0000313" key="2">
    <source>
        <dbReference type="EMBL" id="GFP97563.1"/>
    </source>
</evidence>
<evidence type="ECO:0000256" key="1">
    <source>
        <dbReference type="SAM" id="MobiDB-lite"/>
    </source>
</evidence>
<keyword evidence="3" id="KW-1185">Reference proteome</keyword>
<sequence>MKIQSTVKALSSLSLALDWPPLPLPNICNKFHFAFLLQESATYRHKQTPATNSEASPPPPPTTFAAATRKQPGLTVCAVHRPEEGRRAPGLIISRRSTDFALPYALNQRLEHYLVPDLDGVYWRI</sequence>
<proteinExistence type="predicted"/>
<accession>A0A830CNV2</accession>
<evidence type="ECO:0000313" key="3">
    <source>
        <dbReference type="Proteomes" id="UP000653305"/>
    </source>
</evidence>
<dbReference type="AlphaFoldDB" id="A0A830CNV2"/>
<protein>
    <submittedName>
        <fullName evidence="2">Uncharacterized protein</fullName>
    </submittedName>
</protein>
<organism evidence="2 3">
    <name type="scientific">Phtheirospermum japonicum</name>
    <dbReference type="NCBI Taxonomy" id="374723"/>
    <lineage>
        <taxon>Eukaryota</taxon>
        <taxon>Viridiplantae</taxon>
        <taxon>Streptophyta</taxon>
        <taxon>Embryophyta</taxon>
        <taxon>Tracheophyta</taxon>
        <taxon>Spermatophyta</taxon>
        <taxon>Magnoliopsida</taxon>
        <taxon>eudicotyledons</taxon>
        <taxon>Gunneridae</taxon>
        <taxon>Pentapetalae</taxon>
        <taxon>asterids</taxon>
        <taxon>lamiids</taxon>
        <taxon>Lamiales</taxon>
        <taxon>Orobanchaceae</taxon>
        <taxon>Orobanchaceae incertae sedis</taxon>
        <taxon>Phtheirospermum</taxon>
    </lineage>
</organism>
<comment type="caution">
    <text evidence="2">The sequence shown here is derived from an EMBL/GenBank/DDBJ whole genome shotgun (WGS) entry which is preliminary data.</text>
</comment>